<organism evidence="5 6">
    <name type="scientific">Tegillarca granosa</name>
    <name type="common">Malaysian cockle</name>
    <name type="synonym">Anadara granosa</name>
    <dbReference type="NCBI Taxonomy" id="220873"/>
    <lineage>
        <taxon>Eukaryota</taxon>
        <taxon>Metazoa</taxon>
        <taxon>Spiralia</taxon>
        <taxon>Lophotrochozoa</taxon>
        <taxon>Mollusca</taxon>
        <taxon>Bivalvia</taxon>
        <taxon>Autobranchia</taxon>
        <taxon>Pteriomorphia</taxon>
        <taxon>Arcoida</taxon>
        <taxon>Arcoidea</taxon>
        <taxon>Arcidae</taxon>
        <taxon>Tegillarca</taxon>
    </lineage>
</organism>
<keyword evidence="1" id="KW-0378">Hydrolase</keyword>
<dbReference type="SUPFAM" id="SSF82171">
    <property type="entry name" value="DPP6 N-terminal domain-like"/>
    <property type="match status" value="1"/>
</dbReference>
<protein>
    <recommendedName>
        <fullName evidence="4">Dipeptidylpeptidase IV N-terminal domain-containing protein</fullName>
    </recommendedName>
</protein>
<dbReference type="Pfam" id="PF00930">
    <property type="entry name" value="DPPIV_N"/>
    <property type="match status" value="1"/>
</dbReference>
<evidence type="ECO:0000256" key="3">
    <source>
        <dbReference type="ARBA" id="ARBA00023180"/>
    </source>
</evidence>
<reference evidence="5 6" key="1">
    <citation type="submission" date="2022-12" db="EMBL/GenBank/DDBJ databases">
        <title>Chromosome-level genome of Tegillarca granosa.</title>
        <authorList>
            <person name="Kim J."/>
        </authorList>
    </citation>
    <scope>NUCLEOTIDE SEQUENCE [LARGE SCALE GENOMIC DNA]</scope>
    <source>
        <strain evidence="5">Teg-2019</strain>
        <tissue evidence="5">Adductor muscle</tissue>
    </source>
</reference>
<dbReference type="Gene3D" id="2.140.10.30">
    <property type="entry name" value="Dipeptidylpeptidase IV, N-terminal domain"/>
    <property type="match status" value="1"/>
</dbReference>
<name>A0ABQ9FTQ1_TEGGR</name>
<keyword evidence="2" id="KW-0720">Serine protease</keyword>
<evidence type="ECO:0000313" key="6">
    <source>
        <dbReference type="Proteomes" id="UP001217089"/>
    </source>
</evidence>
<keyword evidence="3" id="KW-0325">Glycoprotein</keyword>
<dbReference type="InterPro" id="IPR050278">
    <property type="entry name" value="Serine_Prot_S9B/DPPIV"/>
</dbReference>
<feature type="domain" description="Dipeptidylpeptidase IV N-terminal" evidence="4">
    <location>
        <begin position="83"/>
        <end position="202"/>
    </location>
</feature>
<comment type="caution">
    <text evidence="5">The sequence shown here is derived from an EMBL/GenBank/DDBJ whole genome shotgun (WGS) entry which is preliminary data.</text>
</comment>
<evidence type="ECO:0000256" key="1">
    <source>
        <dbReference type="ARBA" id="ARBA00022438"/>
    </source>
</evidence>
<dbReference type="InterPro" id="IPR002469">
    <property type="entry name" value="Peptidase_S9B_N"/>
</dbReference>
<keyword evidence="1" id="KW-0031">Aminopeptidase</keyword>
<dbReference type="PANTHER" id="PTHR11731">
    <property type="entry name" value="PROTEASE FAMILY S9B,C DIPEPTIDYL-PEPTIDASE IV-RELATED"/>
    <property type="match status" value="1"/>
</dbReference>
<sequence>MNPRGYTKKEDEDKRDKFSFDDFMNGEYKVRQFHAKWMSDGDSFLYKNEDGAVMEFNCTTNSTEMLMDNTTFRELNTGDWQISEDRMYVLLAHDMTKLYRHSKFAQYSVYSIKDRTRKKFEGPEGPIFRYIGWSPTGHSLVFVQNNNLYYLEDYDYHNTKKQAKQITFDGAQGEIFNGIPDWIYEEEVLGSDHALWWSTKGKQGKKIQDSRLKLLI</sequence>
<evidence type="ECO:0000259" key="4">
    <source>
        <dbReference type="Pfam" id="PF00930"/>
    </source>
</evidence>
<proteinExistence type="predicted"/>
<dbReference type="PANTHER" id="PTHR11731:SF200">
    <property type="entry name" value="DIPEPTIDYL PEPTIDASE 10, ISOFORM B"/>
    <property type="match status" value="1"/>
</dbReference>
<accession>A0ABQ9FTQ1</accession>
<evidence type="ECO:0000313" key="5">
    <source>
        <dbReference type="EMBL" id="KAJ8320131.1"/>
    </source>
</evidence>
<dbReference type="EMBL" id="JARBDR010000141">
    <property type="protein sequence ID" value="KAJ8320131.1"/>
    <property type="molecule type" value="Genomic_DNA"/>
</dbReference>
<gene>
    <name evidence="5" type="ORF">KUTeg_001718</name>
</gene>
<evidence type="ECO:0000256" key="2">
    <source>
        <dbReference type="ARBA" id="ARBA00022825"/>
    </source>
</evidence>
<keyword evidence="6" id="KW-1185">Reference proteome</keyword>
<dbReference type="Proteomes" id="UP001217089">
    <property type="component" value="Unassembled WGS sequence"/>
</dbReference>
<keyword evidence="1" id="KW-0645">Protease</keyword>